<comment type="function">
    <text evidence="3">NDH-1 shuttles electrons from NADH, via FMN and iron-sulfur (Fe-S) centers, to quinones in the respiratory chain. The immediate electron acceptor for the enzyme in this species is believed to be ubiquinone. Couples the redox reaction to proton translocation (for every two electrons transferred, four hydrogen ions are translocated across the cytoplasmic membrane), and thus conserves the redox energy in a proton gradient.</text>
</comment>
<reference evidence="8 9" key="1">
    <citation type="submission" date="2021-04" db="EMBL/GenBank/DDBJ databases">
        <title>Genome analysis of Polyangium sp.</title>
        <authorList>
            <person name="Li Y."/>
            <person name="Wang J."/>
        </authorList>
    </citation>
    <scope>NUCLEOTIDE SEQUENCE [LARGE SCALE GENOMIC DNA]</scope>
    <source>
        <strain evidence="8 9">SDU14</strain>
    </source>
</reference>
<keyword evidence="9" id="KW-1185">Reference proteome</keyword>
<dbReference type="InterPro" id="IPR037232">
    <property type="entry name" value="NADH_quin_OxRdtase_su_C/D-like"/>
</dbReference>
<dbReference type="GO" id="GO:0008137">
    <property type="term" value="F:NADH dehydrogenase (ubiquinone) activity"/>
    <property type="evidence" value="ECO:0007669"/>
    <property type="project" value="InterPro"/>
</dbReference>
<keyword evidence="3 5" id="KW-0874">Quinone</keyword>
<evidence type="ECO:0000313" key="9">
    <source>
        <dbReference type="Proteomes" id="UP001151081"/>
    </source>
</evidence>
<organism evidence="8 9">
    <name type="scientific">Polyangium jinanense</name>
    <dbReference type="NCBI Taxonomy" id="2829994"/>
    <lineage>
        <taxon>Bacteria</taxon>
        <taxon>Pseudomonadati</taxon>
        <taxon>Myxococcota</taxon>
        <taxon>Polyangia</taxon>
        <taxon>Polyangiales</taxon>
        <taxon>Polyangiaceae</taxon>
        <taxon>Polyangium</taxon>
    </lineage>
</organism>
<sequence length="193" mass="22419">MSKRVLEILKSKFGGDIYETHSQFGDDTAVVNPEKWREIARFLRDDSQCAMNMFVDLTAVDYLGRQTPRFEVVLHLRSLERGHRIRLKARIGDDDANGVEIDSVVPVWKGANWFERECFDMFGVTFKGHPDLRRILMYPEFVGYPLRKDYPADKIQPLVELRNVPDKLPPFGIDEGMPFGRQTHDYPRGEETN</sequence>
<dbReference type="Pfam" id="PF00329">
    <property type="entry name" value="Complex1_30kDa"/>
    <property type="match status" value="1"/>
</dbReference>
<evidence type="ECO:0000256" key="2">
    <source>
        <dbReference type="ARBA" id="ARBA00022448"/>
    </source>
</evidence>
<proteinExistence type="inferred from homology"/>
<keyword evidence="3" id="KW-0830">Ubiquinone</keyword>
<feature type="region of interest" description="Disordered" evidence="6">
    <location>
        <begin position="172"/>
        <end position="193"/>
    </location>
</feature>
<dbReference type="EMBL" id="JAGTJJ010000002">
    <property type="protein sequence ID" value="MDC3980129.1"/>
    <property type="molecule type" value="Genomic_DNA"/>
</dbReference>
<comment type="subunit">
    <text evidence="3">NDH-1 is composed of 14 different subunits. Subunits NuoB, C, D, E, F, and G constitute the peripheral sector of the complex.</text>
</comment>
<comment type="subcellular location">
    <subcellularLocation>
        <location evidence="3">Cell membrane</location>
        <topology evidence="3">Peripheral membrane protein</topology>
        <orientation evidence="3">Cytoplasmic side</orientation>
    </subcellularLocation>
</comment>
<dbReference type="GO" id="GO:0050136">
    <property type="term" value="F:NADH dehydrogenase (quinone) (non-electrogenic) activity"/>
    <property type="evidence" value="ECO:0007669"/>
    <property type="project" value="UniProtKB-UniRule"/>
</dbReference>
<dbReference type="PANTHER" id="PTHR10884">
    <property type="entry name" value="NADH DEHYDROGENASE UBIQUINONE IRON-SULFUR PROTEIN 3"/>
    <property type="match status" value="1"/>
</dbReference>
<keyword evidence="3 4" id="KW-1278">Translocase</keyword>
<dbReference type="EC" id="7.1.1.-" evidence="3"/>
<dbReference type="PROSITE" id="PS00542">
    <property type="entry name" value="COMPLEX1_30K"/>
    <property type="match status" value="1"/>
</dbReference>
<gene>
    <name evidence="3" type="primary">nuoC</name>
    <name evidence="8" type="ORF">KEG57_06460</name>
</gene>
<dbReference type="NCBIfam" id="TIGR01961">
    <property type="entry name" value="NuoC_fam"/>
    <property type="match status" value="1"/>
</dbReference>
<keyword evidence="3" id="KW-0472">Membrane</keyword>
<evidence type="ECO:0000313" key="8">
    <source>
        <dbReference type="EMBL" id="MDC3980129.1"/>
    </source>
</evidence>
<comment type="caution">
    <text evidence="8">The sequence shown here is derived from an EMBL/GenBank/DDBJ whole genome shotgun (WGS) entry which is preliminary data.</text>
</comment>
<dbReference type="GO" id="GO:0048038">
    <property type="term" value="F:quinone binding"/>
    <property type="evidence" value="ECO:0007669"/>
    <property type="project" value="UniProtKB-KW"/>
</dbReference>
<dbReference type="Proteomes" id="UP001151081">
    <property type="component" value="Unassembled WGS sequence"/>
</dbReference>
<feature type="compositionally biased region" description="Basic and acidic residues" evidence="6">
    <location>
        <begin position="182"/>
        <end position="193"/>
    </location>
</feature>
<keyword evidence="3" id="KW-1003">Cell membrane</keyword>
<keyword evidence="2 3" id="KW-0813">Transport</keyword>
<comment type="similarity">
    <text evidence="1 3 4">Belongs to the complex I 30 kDa subunit family.</text>
</comment>
<dbReference type="GO" id="GO:0005886">
    <property type="term" value="C:plasma membrane"/>
    <property type="evidence" value="ECO:0007669"/>
    <property type="project" value="UniProtKB-SubCell"/>
</dbReference>
<dbReference type="RefSeq" id="WP_272417160.1">
    <property type="nucleotide sequence ID" value="NZ_JAGTJJ010000002.1"/>
</dbReference>
<name>A0A9X3WXT0_9BACT</name>
<comment type="catalytic activity">
    <reaction evidence="3 5">
        <text>a quinone + NADH + 5 H(+)(in) = a quinol + NAD(+) + 4 H(+)(out)</text>
        <dbReference type="Rhea" id="RHEA:57888"/>
        <dbReference type="ChEBI" id="CHEBI:15378"/>
        <dbReference type="ChEBI" id="CHEBI:24646"/>
        <dbReference type="ChEBI" id="CHEBI:57540"/>
        <dbReference type="ChEBI" id="CHEBI:57945"/>
        <dbReference type="ChEBI" id="CHEBI:132124"/>
    </reaction>
</comment>
<dbReference type="AlphaFoldDB" id="A0A9X3WXT0"/>
<evidence type="ECO:0000256" key="4">
    <source>
        <dbReference type="RuleBase" id="RU003456"/>
    </source>
</evidence>
<dbReference type="Gene3D" id="3.30.460.80">
    <property type="entry name" value="NADH:ubiquinone oxidoreductase, 30kDa subunit"/>
    <property type="match status" value="1"/>
</dbReference>
<evidence type="ECO:0000256" key="1">
    <source>
        <dbReference type="ARBA" id="ARBA00007569"/>
    </source>
</evidence>
<protein>
    <recommendedName>
        <fullName evidence="3">NADH-quinone oxidoreductase subunit C</fullName>
        <ecNumber evidence="3">7.1.1.-</ecNumber>
    </recommendedName>
    <alternativeName>
        <fullName evidence="3">NADH dehydrogenase I subunit C</fullName>
    </alternativeName>
    <alternativeName>
        <fullName evidence="3">NDH-1 subunit C</fullName>
    </alternativeName>
</protein>
<evidence type="ECO:0000256" key="6">
    <source>
        <dbReference type="SAM" id="MobiDB-lite"/>
    </source>
</evidence>
<keyword evidence="3 4" id="KW-0520">NAD</keyword>
<dbReference type="InterPro" id="IPR020396">
    <property type="entry name" value="NADH_UbQ_OxRdtase_CS"/>
</dbReference>
<dbReference type="InterPro" id="IPR010218">
    <property type="entry name" value="NADH_DH_suC"/>
</dbReference>
<evidence type="ECO:0000256" key="3">
    <source>
        <dbReference type="HAMAP-Rule" id="MF_01357"/>
    </source>
</evidence>
<dbReference type="PANTHER" id="PTHR10884:SF14">
    <property type="entry name" value="NADH DEHYDROGENASE [UBIQUINONE] IRON-SULFUR PROTEIN 3, MITOCHONDRIAL"/>
    <property type="match status" value="1"/>
</dbReference>
<accession>A0A9X3WXT0</accession>
<evidence type="ECO:0000256" key="5">
    <source>
        <dbReference type="RuleBase" id="RU003582"/>
    </source>
</evidence>
<feature type="domain" description="NADH:ubiquinone oxidoreductase 30kDa subunit" evidence="7">
    <location>
        <begin position="30"/>
        <end position="154"/>
    </location>
</feature>
<dbReference type="HAMAP" id="MF_01357">
    <property type="entry name" value="NDH1_NuoC"/>
    <property type="match status" value="1"/>
</dbReference>
<dbReference type="InterPro" id="IPR001268">
    <property type="entry name" value="NADH_UbQ_OxRdtase_30kDa_su"/>
</dbReference>
<dbReference type="SUPFAM" id="SSF143243">
    <property type="entry name" value="Nqo5-like"/>
    <property type="match status" value="1"/>
</dbReference>
<evidence type="ECO:0000259" key="7">
    <source>
        <dbReference type="Pfam" id="PF00329"/>
    </source>
</evidence>